<protein>
    <submittedName>
        <fullName evidence="5">AarF domain containing kinase 2</fullName>
    </submittedName>
</protein>
<dbReference type="InterPro" id="IPR004147">
    <property type="entry name" value="ABC1_dom"/>
</dbReference>
<keyword evidence="3" id="KW-0472">Membrane</keyword>
<evidence type="ECO:0000256" key="2">
    <source>
        <dbReference type="SAM" id="MobiDB-lite"/>
    </source>
</evidence>
<feature type="transmembrane region" description="Helical" evidence="3">
    <location>
        <begin position="143"/>
        <end position="168"/>
    </location>
</feature>
<dbReference type="CDD" id="cd13971">
    <property type="entry name" value="ADCK2-like"/>
    <property type="match status" value="1"/>
</dbReference>
<keyword evidence="3" id="KW-0812">Transmembrane</keyword>
<dbReference type="PANTHER" id="PTHR45890:SF1">
    <property type="entry name" value="AARF DOMAIN CONTAINING KINASE 2"/>
    <property type="match status" value="1"/>
</dbReference>
<evidence type="ECO:0000313" key="5">
    <source>
        <dbReference type="Ensembl" id="ENSXETP00000059200"/>
    </source>
</evidence>
<feature type="domain" description="ABC1 atypical kinase-like" evidence="4">
    <location>
        <begin position="335"/>
        <end position="553"/>
    </location>
</feature>
<dbReference type="PANTHER" id="PTHR45890">
    <property type="entry name" value="AARF DOMAIN CONTAINING KINASE 2 (PREDICTED)"/>
    <property type="match status" value="1"/>
</dbReference>
<feature type="compositionally biased region" description="Polar residues" evidence="2">
    <location>
        <begin position="311"/>
        <end position="327"/>
    </location>
</feature>
<dbReference type="AlphaFoldDB" id="A0A6I8PY30"/>
<sequence>MLCCCLRLWGFPFRGILHRGASLGRGWRKVTLQAPRAPIQAQRAPIQAQRAPIQAQRAPILAHRAPIQAPRAPIQAHRAPILAITRVALIGWAVREATVSAQSEAAGPLRQEQGPQPIPRQGPPGALTRIIFILRMGVRSGVLFLKFGPLLLLYPLTFVSAGLASLWLRLLLKATETSGPACIKLGQWASTRRDLFSEDFCNLFSKLHVKVTPHPWEYTERCLHRAFGTHWNRVLRFHSREPVGSGCVAQVYKAHADLSTIGQFDPQALTDSYDQEMTGYEAWEVPGLTGILGYLWEWRKKVVPSDRSGRASDQQQHPQESTLYPDGSDTQQLIPVAVKVLHPGLTQHVRMDILLMKTWSRLIGWIPGFRWLSLTEMVEEFEKLMTHQIDLRSEARNLELFRQKFDKVDFIRFPTPLRPLVTRNILVETFEDGEPVSLYLREPDAAPIKQRIAGMGVDMLLKMIFTDNFVHADLHPGNILVQGVHQYATGAADQTTLVDMCDTLIVDVRPVRCPLRLVVLDAGIVAQLQEKDLQNLRAVFTAVLLGQGETVAELILHHARANQCTDVEGYKKDMAELVTEARKTTVALGKLQVAVLLSRVFQILMTYKVKLESNFASVIFAVMVLEGLGRSLDPEVDILEAARPLLLKNAASLLT</sequence>
<reference evidence="5" key="2">
    <citation type="submission" date="2020-05" db="UniProtKB">
        <authorList>
            <consortium name="Ensembl"/>
        </authorList>
    </citation>
    <scope>IDENTIFICATION</scope>
</reference>
<dbReference type="InterPro" id="IPR011009">
    <property type="entry name" value="Kinase-like_dom_sf"/>
</dbReference>
<dbReference type="GeneTree" id="ENSGT00390000001536"/>
<keyword evidence="3" id="KW-1133">Transmembrane helix</keyword>
<reference evidence="5" key="1">
    <citation type="journal article" date="2010" name="Science">
        <title>The genome of the Western clawed frog Xenopus tropicalis.</title>
        <authorList>
            <person name="Hellsten U."/>
            <person name="Harland R.M."/>
            <person name="Gilchrist M.J."/>
            <person name="Hendrix D."/>
            <person name="Jurka J."/>
            <person name="Kapitonov V."/>
            <person name="Ovcharenko I."/>
            <person name="Putnam N.H."/>
            <person name="Shu S."/>
            <person name="Taher L."/>
            <person name="Blitz I.L."/>
            <person name="Blumberg B."/>
            <person name="Dichmann D.S."/>
            <person name="Dubchak I."/>
            <person name="Amaya E."/>
            <person name="Detter J.C."/>
            <person name="Fletcher R."/>
            <person name="Gerhard D.S."/>
            <person name="Goodstein D."/>
            <person name="Graves T."/>
            <person name="Grigoriev I.V."/>
            <person name="Grimwood J."/>
            <person name="Kawashima T."/>
            <person name="Lindquist E."/>
            <person name="Lucas S.M."/>
            <person name="Mead P.E."/>
            <person name="Mitros T."/>
            <person name="Ogino H."/>
            <person name="Ohta Y."/>
            <person name="Poliakov A.V."/>
            <person name="Pollet N."/>
            <person name="Robert J."/>
            <person name="Salamov A."/>
            <person name="Sater A.K."/>
            <person name="Schmutz J."/>
            <person name="Terry A."/>
            <person name="Vize P.D."/>
            <person name="Warren W.C."/>
            <person name="Wells D."/>
            <person name="Wills A."/>
            <person name="Wilson R.K."/>
            <person name="Zimmerman L.B."/>
            <person name="Zorn A.M."/>
            <person name="Grainger R."/>
            <person name="Grammer T."/>
            <person name="Khokha M.K."/>
            <person name="Richardson P.M."/>
            <person name="Rokhsar D.S."/>
        </authorList>
    </citation>
    <scope>NUCLEOTIDE SEQUENCE [LARGE SCALE GENOMIC DNA]</scope>
    <source>
        <strain evidence="5">Nigerian</strain>
    </source>
</reference>
<dbReference type="InterPro" id="IPR052402">
    <property type="entry name" value="ADCK_kinase"/>
</dbReference>
<gene>
    <name evidence="5" type="primary">adck2</name>
</gene>
<comment type="similarity">
    <text evidence="1">Belongs to the protein kinase superfamily. ADCK protein kinase family.</text>
</comment>
<name>A0A6I8PY30_XENTR</name>
<evidence type="ECO:0000259" key="4">
    <source>
        <dbReference type="Pfam" id="PF03109"/>
    </source>
</evidence>
<dbReference type="Bgee" id="ENSXETG00000031357">
    <property type="expression patterns" value="Expressed in skeletal muscle tissue and 12 other cell types or tissues"/>
</dbReference>
<evidence type="ECO:0000256" key="1">
    <source>
        <dbReference type="ARBA" id="ARBA00009670"/>
    </source>
</evidence>
<dbReference type="Ensembl" id="ENSXETT00000065407">
    <property type="protein sequence ID" value="ENSXETP00000059200"/>
    <property type="gene ID" value="ENSXETG00000031357"/>
</dbReference>
<evidence type="ECO:0000256" key="3">
    <source>
        <dbReference type="SAM" id="Phobius"/>
    </source>
</evidence>
<dbReference type="InterPro" id="IPR044095">
    <property type="entry name" value="ADCK2_dom"/>
</dbReference>
<feature type="region of interest" description="Disordered" evidence="2">
    <location>
        <begin position="307"/>
        <end position="327"/>
    </location>
</feature>
<proteinExistence type="inferred from homology"/>
<organism evidence="5">
    <name type="scientific">Xenopus tropicalis</name>
    <name type="common">Western clawed frog</name>
    <name type="synonym">Silurana tropicalis</name>
    <dbReference type="NCBI Taxonomy" id="8364"/>
    <lineage>
        <taxon>Eukaryota</taxon>
        <taxon>Metazoa</taxon>
        <taxon>Chordata</taxon>
        <taxon>Craniata</taxon>
        <taxon>Vertebrata</taxon>
        <taxon>Euteleostomi</taxon>
        <taxon>Amphibia</taxon>
        <taxon>Batrachia</taxon>
        <taxon>Anura</taxon>
        <taxon>Pipoidea</taxon>
        <taxon>Pipidae</taxon>
        <taxon>Xenopodinae</taxon>
        <taxon>Xenopus</taxon>
        <taxon>Silurana</taxon>
    </lineage>
</organism>
<dbReference type="Pfam" id="PF03109">
    <property type="entry name" value="ABC1"/>
    <property type="match status" value="1"/>
</dbReference>
<dbReference type="SUPFAM" id="SSF56112">
    <property type="entry name" value="Protein kinase-like (PK-like)"/>
    <property type="match status" value="1"/>
</dbReference>
<accession>A0A6I8PY30</accession>